<protein>
    <recommendedName>
        <fullName evidence="3">IrrE N-terminal-like domain-containing protein</fullName>
    </recommendedName>
</protein>
<proteinExistence type="predicted"/>
<gene>
    <name evidence="1" type="ORF">FKR81_17910</name>
</gene>
<comment type="caution">
    <text evidence="1">The sequence shown here is derived from an EMBL/GenBank/DDBJ whole genome shotgun (WGS) entry which is preliminary data.</text>
</comment>
<dbReference type="AlphaFoldDB" id="A0A563ETT9"/>
<accession>A0A563ETT9</accession>
<keyword evidence="2" id="KW-1185">Reference proteome</keyword>
<evidence type="ECO:0000313" key="2">
    <source>
        <dbReference type="Proteomes" id="UP000316639"/>
    </source>
</evidence>
<dbReference type="Proteomes" id="UP000316639">
    <property type="component" value="Unassembled WGS sequence"/>
</dbReference>
<evidence type="ECO:0008006" key="3">
    <source>
        <dbReference type="Google" id="ProtNLM"/>
    </source>
</evidence>
<organism evidence="1 2">
    <name type="scientific">Lentzea tibetensis</name>
    <dbReference type="NCBI Taxonomy" id="2591470"/>
    <lineage>
        <taxon>Bacteria</taxon>
        <taxon>Bacillati</taxon>
        <taxon>Actinomycetota</taxon>
        <taxon>Actinomycetes</taxon>
        <taxon>Pseudonocardiales</taxon>
        <taxon>Pseudonocardiaceae</taxon>
        <taxon>Lentzea</taxon>
    </lineage>
</organism>
<name>A0A563ETT9_9PSEU</name>
<sequence length="108" mass="12547">MHPIDLPALPFGLWYDDGDRDHVLHRSGVTGYHRDHVVLHEICHMLARHNTVRAFTFEDLVENAARNRFDTRQEEVAELFASRVLRTVGLRRPMDEVERRASEVFGAV</sequence>
<reference evidence="1 2" key="1">
    <citation type="submission" date="2019-07" db="EMBL/GenBank/DDBJ databases">
        <title>Lentzea xizangensis sp. nov., isolated from Qinghai-Tibetan Plateau Soils.</title>
        <authorList>
            <person name="Huang J."/>
        </authorList>
    </citation>
    <scope>NUCLEOTIDE SEQUENCE [LARGE SCALE GENOMIC DNA]</scope>
    <source>
        <strain evidence="1 2">FXJ1.1311</strain>
    </source>
</reference>
<evidence type="ECO:0000313" key="1">
    <source>
        <dbReference type="EMBL" id="TWP51073.1"/>
    </source>
</evidence>
<dbReference type="EMBL" id="VOBR01000010">
    <property type="protein sequence ID" value="TWP51073.1"/>
    <property type="molecule type" value="Genomic_DNA"/>
</dbReference>
<dbReference type="OrthoDB" id="4144896at2"/>